<dbReference type="AlphaFoldDB" id="A0AAW2JL60"/>
<sequence>MGPILLLLLLGLLPHPIGDGANTPPTAAAEPESGADGLHGLCAGRLPYGRPDRAMRTTAQHWPADGRALLRHHPRRRRISFRRRLPLRRPPSSSVMSQFILLRFPLTLLLLLSITFTQNTCLHSPDDTKRGNYRPAVFGYYPTWCTALGVDGSGVFFGKETLLSPC</sequence>
<evidence type="ECO:0000256" key="1">
    <source>
        <dbReference type="SAM" id="SignalP"/>
    </source>
</evidence>
<organism evidence="2">
    <name type="scientific">Sesamum radiatum</name>
    <name type="common">Black benniseed</name>
    <dbReference type="NCBI Taxonomy" id="300843"/>
    <lineage>
        <taxon>Eukaryota</taxon>
        <taxon>Viridiplantae</taxon>
        <taxon>Streptophyta</taxon>
        <taxon>Embryophyta</taxon>
        <taxon>Tracheophyta</taxon>
        <taxon>Spermatophyta</taxon>
        <taxon>Magnoliopsida</taxon>
        <taxon>eudicotyledons</taxon>
        <taxon>Gunneridae</taxon>
        <taxon>Pentapetalae</taxon>
        <taxon>asterids</taxon>
        <taxon>lamiids</taxon>
        <taxon>Lamiales</taxon>
        <taxon>Pedaliaceae</taxon>
        <taxon>Sesamum</taxon>
    </lineage>
</organism>
<feature type="chain" id="PRO_5043632339" evidence="1">
    <location>
        <begin position="21"/>
        <end position="166"/>
    </location>
</feature>
<reference evidence="2" key="2">
    <citation type="journal article" date="2024" name="Plant">
        <title>Genomic evolution and insights into agronomic trait innovations of Sesamum species.</title>
        <authorList>
            <person name="Miao H."/>
            <person name="Wang L."/>
            <person name="Qu L."/>
            <person name="Liu H."/>
            <person name="Sun Y."/>
            <person name="Le M."/>
            <person name="Wang Q."/>
            <person name="Wei S."/>
            <person name="Zheng Y."/>
            <person name="Lin W."/>
            <person name="Duan Y."/>
            <person name="Cao H."/>
            <person name="Xiong S."/>
            <person name="Wang X."/>
            <person name="Wei L."/>
            <person name="Li C."/>
            <person name="Ma Q."/>
            <person name="Ju M."/>
            <person name="Zhao R."/>
            <person name="Li G."/>
            <person name="Mu C."/>
            <person name="Tian Q."/>
            <person name="Mei H."/>
            <person name="Zhang T."/>
            <person name="Gao T."/>
            <person name="Zhang H."/>
        </authorList>
    </citation>
    <scope>NUCLEOTIDE SEQUENCE</scope>
    <source>
        <strain evidence="2">G02</strain>
    </source>
</reference>
<name>A0AAW2JL60_SESRA</name>
<dbReference type="EMBL" id="JACGWJ010000079">
    <property type="protein sequence ID" value="KAL0295153.1"/>
    <property type="molecule type" value="Genomic_DNA"/>
</dbReference>
<reference evidence="2" key="1">
    <citation type="submission" date="2020-06" db="EMBL/GenBank/DDBJ databases">
        <authorList>
            <person name="Li T."/>
            <person name="Hu X."/>
            <person name="Zhang T."/>
            <person name="Song X."/>
            <person name="Zhang H."/>
            <person name="Dai N."/>
            <person name="Sheng W."/>
            <person name="Hou X."/>
            <person name="Wei L."/>
        </authorList>
    </citation>
    <scope>NUCLEOTIDE SEQUENCE</scope>
    <source>
        <strain evidence="2">G02</strain>
        <tissue evidence="2">Leaf</tissue>
    </source>
</reference>
<accession>A0AAW2JL60</accession>
<evidence type="ECO:0000313" key="2">
    <source>
        <dbReference type="EMBL" id="KAL0295153.1"/>
    </source>
</evidence>
<comment type="caution">
    <text evidence="2">The sequence shown here is derived from an EMBL/GenBank/DDBJ whole genome shotgun (WGS) entry which is preliminary data.</text>
</comment>
<gene>
    <name evidence="2" type="ORF">Sradi_6849000</name>
</gene>
<protein>
    <submittedName>
        <fullName evidence="2">Uncharacterized protein</fullName>
    </submittedName>
</protein>
<proteinExistence type="predicted"/>
<keyword evidence="1" id="KW-0732">Signal</keyword>
<feature type="signal peptide" evidence="1">
    <location>
        <begin position="1"/>
        <end position="20"/>
    </location>
</feature>